<sequence>MFEIFSKRAQPFTSKLGKTHLSLKQFSVMLLLTYPMSSIAALPDQLTLNVGDIDDDGAEETVVLTKRSMRSATNHKLLTWDATHGYQEITPPEVRTYRGYVQDDISMRVNANIEPGNKTMNANLSDGRGLNYRLTELKVKLPKSSNKAKSKTKSNTTAQVSNGNKMVAFKADRVVPTKNGYIIPPHIMRRLDYALTVDNTYVEALDADIEAIVARTEQRMNDTDAFYARDMGLALEINWMVINLDENPAKWQNEWTNVHAENGAKFDVRGRFKKKGGAGAAGDLFKDARHSLGRPIAYSGGHGHELGHTLGGGHYSSWSDTLSGADSNLGAGTIERMIGNAQIATEQQSPEIHYSSPIAPYAMEDVATMLVNTSKDIDVLENDYDGNGDDIHVSYVDSKTKNGGSIKIVNGKVRYTPAKNWQGQDEFAYHVSDSSGISNRHGYVKVAVHNNGLASHIKFDETRGISIKDSGPFQAHGELGGKMAFNGKSSGGAVKGIIGGAMAKVDAKKGRAEFPGTGDPLDGDLSVSLWVKYQDKAPETEGVIIAKGGAVITKRFGNPRGGWDIGHTEDGRFRFEGNLTRDSEYTFNKPQFDLESSEQIKQNTWYHLVMVIDRSSQQLKAWVNGKPLTQTGFGTTIGQGAIHHSHYPLVIFNAMKGAYKVDTPITVDDVQIYHSVLSQQDVLALYQQPGNQIVSGNVSLVTE</sequence>
<dbReference type="Pfam" id="PF13385">
    <property type="entry name" value="Laminin_G_3"/>
    <property type="match status" value="1"/>
</dbReference>
<accession>A0ABZ0GLC2</accession>
<keyword evidence="2" id="KW-1185">Reference proteome</keyword>
<dbReference type="RefSeq" id="WP_348395407.1">
    <property type="nucleotide sequence ID" value="NZ_CP136600.1"/>
</dbReference>
<gene>
    <name evidence="1" type="ORF">RI844_14625</name>
</gene>
<evidence type="ECO:0000313" key="1">
    <source>
        <dbReference type="EMBL" id="WOH36596.1"/>
    </source>
</evidence>
<dbReference type="Proteomes" id="UP001301442">
    <property type="component" value="Chromosome"/>
</dbReference>
<organism evidence="1 2">
    <name type="scientific">Thalassotalea fonticola</name>
    <dbReference type="NCBI Taxonomy" id="3065649"/>
    <lineage>
        <taxon>Bacteria</taxon>
        <taxon>Pseudomonadati</taxon>
        <taxon>Pseudomonadota</taxon>
        <taxon>Gammaproteobacteria</taxon>
        <taxon>Alteromonadales</taxon>
        <taxon>Colwelliaceae</taxon>
        <taxon>Thalassotalea</taxon>
    </lineage>
</organism>
<dbReference type="SUPFAM" id="SSF55486">
    <property type="entry name" value="Metalloproteases ('zincins'), catalytic domain"/>
    <property type="match status" value="1"/>
</dbReference>
<dbReference type="Gene3D" id="2.60.120.200">
    <property type="match status" value="1"/>
</dbReference>
<dbReference type="EMBL" id="CP136600">
    <property type="protein sequence ID" value="WOH36596.1"/>
    <property type="molecule type" value="Genomic_DNA"/>
</dbReference>
<reference evidence="1 2" key="1">
    <citation type="submission" date="2023-09" db="EMBL/GenBank/DDBJ databases">
        <authorList>
            <person name="Qi X."/>
        </authorList>
    </citation>
    <scope>NUCLEOTIDE SEQUENCE [LARGE SCALE GENOMIC DNA]</scope>
    <source>
        <strain evidence="1 2">S1-1</strain>
    </source>
</reference>
<name>A0ABZ0GLC2_9GAMM</name>
<dbReference type="Gene3D" id="2.60.40.2810">
    <property type="match status" value="1"/>
</dbReference>
<proteinExistence type="predicted"/>
<dbReference type="Pfam" id="PF17963">
    <property type="entry name" value="Big_9"/>
    <property type="match status" value="1"/>
</dbReference>
<evidence type="ECO:0000313" key="2">
    <source>
        <dbReference type="Proteomes" id="UP001301442"/>
    </source>
</evidence>
<protein>
    <submittedName>
        <fullName evidence="1">LamG-like jellyroll fold domain-containing protein</fullName>
    </submittedName>
</protein>
<dbReference type="SUPFAM" id="SSF49899">
    <property type="entry name" value="Concanavalin A-like lectins/glucanases"/>
    <property type="match status" value="1"/>
</dbReference>
<dbReference type="InterPro" id="IPR013320">
    <property type="entry name" value="ConA-like_dom_sf"/>
</dbReference>